<evidence type="ECO:0000259" key="2">
    <source>
        <dbReference type="Pfam" id="PF14905"/>
    </source>
</evidence>
<organism evidence="3 4">
    <name type="scientific">Jilunia laotingensis</name>
    <dbReference type="NCBI Taxonomy" id="2763675"/>
    <lineage>
        <taxon>Bacteria</taxon>
        <taxon>Pseudomonadati</taxon>
        <taxon>Bacteroidota</taxon>
        <taxon>Bacteroidia</taxon>
        <taxon>Bacteroidales</taxon>
        <taxon>Bacteroidaceae</taxon>
        <taxon>Jilunia</taxon>
    </lineage>
</organism>
<comment type="caution">
    <text evidence="3">The sequence shown here is derived from an EMBL/GenBank/DDBJ whole genome shotgun (WGS) entry which is preliminary data.</text>
</comment>
<gene>
    <name evidence="3" type="ORF">H8744_04920</name>
</gene>
<reference evidence="3" key="1">
    <citation type="submission" date="2020-08" db="EMBL/GenBank/DDBJ databases">
        <title>Genome public.</title>
        <authorList>
            <person name="Liu C."/>
            <person name="Sun Q."/>
        </authorList>
    </citation>
    <scope>NUCLEOTIDE SEQUENCE</scope>
    <source>
        <strain evidence="3">N12</strain>
    </source>
</reference>
<name>A0A926F668_9BACT</name>
<evidence type="ECO:0000313" key="3">
    <source>
        <dbReference type="EMBL" id="MBC8592599.1"/>
    </source>
</evidence>
<dbReference type="Proteomes" id="UP000651085">
    <property type="component" value="Unassembled WGS sequence"/>
</dbReference>
<sequence>MTRRILTILLLATLSLHGFAQVKENQSKNEAIVYDVATDPEAVSANLLQILQKMPLVQVNAFEEVTLTGLSGIAIYVDGVPQLLPKIGIGSFIKSMPANQVERLEIYTNHHVADQALDEGGIINIITRKQKNEGMFVRASGHTATSTLSGGNVMLNAKYKKFFFDGGYAYTYQNYEKSDNDATYLSYKKVETGTFTPSHLDIRHNNNHNAHLQTGVNLTKKDIIGFSYNLFVNPWKLDRKAQINFIPAEDYYLYENNKLSTKQTTHNLSAYYQHSFNSGGYLSLAYEQGSSKYNSETDIITEAIVPISTETRATNLLSPILIKTLSSIDLKEHAVRLDAFVPLNHANAIGAGARYSSKCYDHLSNDLDRWSVYLQYSLQLSKFRLNTGLQWERPYNHFYYLDDSNTLYPFLNASYQITPNGWFSVDYTIQRTVPEPALAAGWTGHKYLNKLNLNYHYNGTKLQILADLIYHNSPKSIISAIEFVSYDNYEEPYGYYHDIYKANIHYKQVLFSLAGSYKISPSIRLQATAMVAQQTYTIVNEKELDGTYGQLSGGAIFTFPGLFNLTANGGYYFPRQIKGNKEMGNYFYRLNLSKELLKKHLIVALYATDFIGDKRFTQTFNNLTERNVMQTKEFGLSLTYQFFKK</sequence>
<accession>A0A926F668</accession>
<keyword evidence="4" id="KW-1185">Reference proteome</keyword>
<evidence type="ECO:0000313" key="4">
    <source>
        <dbReference type="Proteomes" id="UP000651085"/>
    </source>
</evidence>
<feature type="signal peptide" evidence="1">
    <location>
        <begin position="1"/>
        <end position="20"/>
    </location>
</feature>
<dbReference type="InterPro" id="IPR041700">
    <property type="entry name" value="OMP_b-brl_3"/>
</dbReference>
<proteinExistence type="predicted"/>
<dbReference type="AlphaFoldDB" id="A0A926F668"/>
<dbReference type="InterPro" id="IPR037066">
    <property type="entry name" value="Plug_dom_sf"/>
</dbReference>
<feature type="chain" id="PRO_5039372759" evidence="1">
    <location>
        <begin position="21"/>
        <end position="645"/>
    </location>
</feature>
<dbReference type="Gene3D" id="2.170.130.10">
    <property type="entry name" value="TonB-dependent receptor, plug domain"/>
    <property type="match status" value="1"/>
</dbReference>
<dbReference type="SUPFAM" id="SSF56935">
    <property type="entry name" value="Porins"/>
    <property type="match status" value="1"/>
</dbReference>
<protein>
    <submittedName>
        <fullName evidence="3">Outer membrane beta-barrel protein</fullName>
    </submittedName>
</protein>
<dbReference type="EMBL" id="JACRTF010000001">
    <property type="protein sequence ID" value="MBC8592599.1"/>
    <property type="molecule type" value="Genomic_DNA"/>
</dbReference>
<evidence type="ECO:0000256" key="1">
    <source>
        <dbReference type="SAM" id="SignalP"/>
    </source>
</evidence>
<feature type="domain" description="Outer membrane protein beta-barrel" evidence="2">
    <location>
        <begin position="447"/>
        <end position="640"/>
    </location>
</feature>
<dbReference type="RefSeq" id="WP_262433771.1">
    <property type="nucleotide sequence ID" value="NZ_JACRTF010000001.1"/>
</dbReference>
<dbReference type="Pfam" id="PF14905">
    <property type="entry name" value="OMP_b-brl_3"/>
    <property type="match status" value="1"/>
</dbReference>
<keyword evidence="1" id="KW-0732">Signal</keyword>